<evidence type="ECO:0000256" key="1">
    <source>
        <dbReference type="SAM" id="MobiDB-lite"/>
    </source>
</evidence>
<name>A0A7J5DY90_NOCSI</name>
<dbReference type="InterPro" id="IPR003709">
    <property type="entry name" value="VanY-like_core_dom"/>
</dbReference>
<dbReference type="AlphaFoldDB" id="A0A7J5DY90"/>
<dbReference type="InterPro" id="IPR052179">
    <property type="entry name" value="DD-CPase-like"/>
</dbReference>
<dbReference type="PANTHER" id="PTHR34385">
    <property type="entry name" value="D-ALANYL-D-ALANINE CARBOXYPEPTIDASE"/>
    <property type="match status" value="1"/>
</dbReference>
<dbReference type="InterPro" id="IPR009045">
    <property type="entry name" value="Zn_M74/Hedgehog-like"/>
</dbReference>
<feature type="domain" description="D-alanyl-D-alanine carboxypeptidase-like core" evidence="2">
    <location>
        <begin position="35"/>
        <end position="143"/>
    </location>
</feature>
<feature type="compositionally biased region" description="Polar residues" evidence="1">
    <location>
        <begin position="1"/>
        <end position="20"/>
    </location>
</feature>
<dbReference type="PANTHER" id="PTHR34385:SF1">
    <property type="entry name" value="PEPTIDOGLYCAN L-ALANYL-D-GLUTAMATE ENDOPEPTIDASE CWLK"/>
    <property type="match status" value="1"/>
</dbReference>
<accession>A0A7J5DY90</accession>
<dbReference type="RefSeq" id="WP_151578526.1">
    <property type="nucleotide sequence ID" value="NZ_WBVM01000001.1"/>
</dbReference>
<reference evidence="3 4" key="1">
    <citation type="submission" date="2019-09" db="EMBL/GenBank/DDBJ databases">
        <title>Pimelobacter sp. isolated from Paulinella.</title>
        <authorList>
            <person name="Jeong S.E."/>
        </authorList>
    </citation>
    <scope>NUCLEOTIDE SEQUENCE [LARGE SCALE GENOMIC DNA]</scope>
    <source>
        <strain evidence="3 4">Pch-N</strain>
    </source>
</reference>
<dbReference type="EMBL" id="WBVM01000001">
    <property type="protein sequence ID" value="KAB2810971.1"/>
    <property type="molecule type" value="Genomic_DNA"/>
</dbReference>
<evidence type="ECO:0000313" key="4">
    <source>
        <dbReference type="Proteomes" id="UP000449906"/>
    </source>
</evidence>
<dbReference type="Proteomes" id="UP000449906">
    <property type="component" value="Unassembled WGS sequence"/>
</dbReference>
<dbReference type="Pfam" id="PF02557">
    <property type="entry name" value="VanY"/>
    <property type="match status" value="1"/>
</dbReference>
<dbReference type="CDD" id="cd14814">
    <property type="entry name" value="Peptidase_M15"/>
    <property type="match status" value="1"/>
</dbReference>
<dbReference type="GO" id="GO:0006508">
    <property type="term" value="P:proteolysis"/>
    <property type="evidence" value="ECO:0007669"/>
    <property type="project" value="InterPro"/>
</dbReference>
<proteinExistence type="predicted"/>
<sequence>MPSWLSTCRTTAQESTTPNGQIPDASLCELPDGFHLRGDAAAAWARLSAAYKSRFEDQPCLTDGYRDLASQQRLYAVKPGLAAQPGTSNHGWGVAVDLCGGVETFGTDQYVWMLENAERFGWESPAWARSGGSRPEPWHWEYIEGTR</sequence>
<gene>
    <name evidence="3" type="ORF">F9L07_03260</name>
</gene>
<organism evidence="3 4">
    <name type="scientific">Nocardioides simplex</name>
    <name type="common">Arthrobacter simplex</name>
    <dbReference type="NCBI Taxonomy" id="2045"/>
    <lineage>
        <taxon>Bacteria</taxon>
        <taxon>Bacillati</taxon>
        <taxon>Actinomycetota</taxon>
        <taxon>Actinomycetes</taxon>
        <taxon>Propionibacteriales</taxon>
        <taxon>Nocardioidaceae</taxon>
        <taxon>Pimelobacter</taxon>
    </lineage>
</organism>
<feature type="region of interest" description="Disordered" evidence="1">
    <location>
        <begin position="1"/>
        <end position="23"/>
    </location>
</feature>
<dbReference type="GO" id="GO:0008233">
    <property type="term" value="F:peptidase activity"/>
    <property type="evidence" value="ECO:0007669"/>
    <property type="project" value="InterPro"/>
</dbReference>
<evidence type="ECO:0000313" key="3">
    <source>
        <dbReference type="EMBL" id="KAB2810971.1"/>
    </source>
</evidence>
<dbReference type="SUPFAM" id="SSF55166">
    <property type="entry name" value="Hedgehog/DD-peptidase"/>
    <property type="match status" value="1"/>
</dbReference>
<dbReference type="Gene3D" id="3.30.1380.10">
    <property type="match status" value="1"/>
</dbReference>
<evidence type="ECO:0000259" key="2">
    <source>
        <dbReference type="Pfam" id="PF02557"/>
    </source>
</evidence>
<comment type="caution">
    <text evidence="3">The sequence shown here is derived from an EMBL/GenBank/DDBJ whole genome shotgun (WGS) entry which is preliminary data.</text>
</comment>
<protein>
    <recommendedName>
        <fullName evidence="2">D-alanyl-D-alanine carboxypeptidase-like core domain-containing protein</fullName>
    </recommendedName>
</protein>